<keyword evidence="1" id="KW-0472">Membrane</keyword>
<accession>A0AAV3ULZ1</accession>
<evidence type="ECO:0008006" key="4">
    <source>
        <dbReference type="Google" id="ProtNLM"/>
    </source>
</evidence>
<dbReference type="GeneID" id="68614119"/>
<name>A0AAV3ULZ1_9EURY</name>
<dbReference type="EMBL" id="BAABKX010000015">
    <property type="protein sequence ID" value="GAA5057778.1"/>
    <property type="molecule type" value="Genomic_DNA"/>
</dbReference>
<gene>
    <name evidence="2" type="ORF">GCM10025751_40050</name>
</gene>
<sequence length="50" mass="5386">MREIGGSMILVAVGISIFVLVGMAIIGRWEKWAVFGAIMMFVTAMLALLA</sequence>
<dbReference type="Proteomes" id="UP001501729">
    <property type="component" value="Unassembled WGS sequence"/>
</dbReference>
<proteinExistence type="predicted"/>
<reference evidence="2 3" key="1">
    <citation type="journal article" date="2019" name="Int. J. Syst. Evol. Microbiol.">
        <title>The Global Catalogue of Microorganisms (GCM) 10K type strain sequencing project: providing services to taxonomists for standard genome sequencing and annotation.</title>
        <authorList>
            <consortium name="The Broad Institute Genomics Platform"/>
            <consortium name="The Broad Institute Genome Sequencing Center for Infectious Disease"/>
            <person name="Wu L."/>
            <person name="Ma J."/>
        </authorList>
    </citation>
    <scope>NUCLEOTIDE SEQUENCE [LARGE SCALE GENOMIC DNA]</scope>
    <source>
        <strain evidence="2 3">JCM 17504</strain>
    </source>
</reference>
<keyword evidence="1" id="KW-0812">Transmembrane</keyword>
<dbReference type="AlphaFoldDB" id="A0AAV3ULZ1"/>
<dbReference type="RefSeq" id="WP_227773882.1">
    <property type="nucleotide sequence ID" value="NZ_BAABKX010000015.1"/>
</dbReference>
<protein>
    <recommendedName>
        <fullName evidence="4">Major facilitator superfamily (MFS) profile domain-containing protein</fullName>
    </recommendedName>
</protein>
<organism evidence="2 3">
    <name type="scientific">Haladaptatus pallidirubidus</name>
    <dbReference type="NCBI Taxonomy" id="1008152"/>
    <lineage>
        <taxon>Archaea</taxon>
        <taxon>Methanobacteriati</taxon>
        <taxon>Methanobacteriota</taxon>
        <taxon>Stenosarchaea group</taxon>
        <taxon>Halobacteria</taxon>
        <taxon>Halobacteriales</taxon>
        <taxon>Haladaptataceae</taxon>
        <taxon>Haladaptatus</taxon>
    </lineage>
</organism>
<feature type="transmembrane region" description="Helical" evidence="1">
    <location>
        <begin position="7"/>
        <end position="26"/>
    </location>
</feature>
<evidence type="ECO:0000313" key="2">
    <source>
        <dbReference type="EMBL" id="GAA5057778.1"/>
    </source>
</evidence>
<evidence type="ECO:0000256" key="1">
    <source>
        <dbReference type="SAM" id="Phobius"/>
    </source>
</evidence>
<feature type="transmembrane region" description="Helical" evidence="1">
    <location>
        <begin position="32"/>
        <end position="49"/>
    </location>
</feature>
<comment type="caution">
    <text evidence="2">The sequence shown here is derived from an EMBL/GenBank/DDBJ whole genome shotgun (WGS) entry which is preliminary data.</text>
</comment>
<evidence type="ECO:0000313" key="3">
    <source>
        <dbReference type="Proteomes" id="UP001501729"/>
    </source>
</evidence>
<keyword evidence="3" id="KW-1185">Reference proteome</keyword>
<keyword evidence="1" id="KW-1133">Transmembrane helix</keyword>